<feature type="compositionally biased region" description="Basic residues" evidence="4">
    <location>
        <begin position="155"/>
        <end position="165"/>
    </location>
</feature>
<feature type="region of interest" description="Disordered" evidence="4">
    <location>
        <begin position="515"/>
        <end position="550"/>
    </location>
</feature>
<dbReference type="PANTHER" id="PTHR47219">
    <property type="entry name" value="RAB GTPASE-ACTIVATING PROTEIN 1-LIKE"/>
    <property type="match status" value="1"/>
</dbReference>
<evidence type="ECO:0000259" key="5">
    <source>
        <dbReference type="PROSITE" id="PS50086"/>
    </source>
</evidence>
<dbReference type="FunFam" id="1.10.10.750:FF:000003">
    <property type="entry name" value="GTPase activating protein (Evi5)"/>
    <property type="match status" value="1"/>
</dbReference>
<dbReference type="FunFam" id="1.10.8.270:FF:000001">
    <property type="entry name" value="TBC1 domain family member 1"/>
    <property type="match status" value="1"/>
</dbReference>
<name>A0A9P8I0A3_9PEZI</name>
<dbReference type="Gene3D" id="1.10.472.80">
    <property type="entry name" value="Ypt/Rab-GAP domain of gyp1p, domain 3"/>
    <property type="match status" value="1"/>
</dbReference>
<dbReference type="OrthoDB" id="159449at2759"/>
<dbReference type="InterPro" id="IPR050302">
    <property type="entry name" value="Rab_GAP_TBC_domain"/>
</dbReference>
<evidence type="ECO:0000256" key="1">
    <source>
        <dbReference type="ARBA" id="ARBA00022468"/>
    </source>
</evidence>
<evidence type="ECO:0000256" key="2">
    <source>
        <dbReference type="ARBA" id="ARBA00023054"/>
    </source>
</evidence>
<evidence type="ECO:0000256" key="3">
    <source>
        <dbReference type="SAM" id="Coils"/>
    </source>
</evidence>
<feature type="compositionally biased region" description="Polar residues" evidence="4">
    <location>
        <begin position="83"/>
        <end position="94"/>
    </location>
</feature>
<keyword evidence="7" id="KW-1185">Reference proteome</keyword>
<evidence type="ECO:0000256" key="4">
    <source>
        <dbReference type="SAM" id="MobiDB-lite"/>
    </source>
</evidence>
<proteinExistence type="predicted"/>
<dbReference type="Gene3D" id="1.10.10.750">
    <property type="entry name" value="Ypt/Rab-GAP domain of gyp1p, domain 1"/>
    <property type="match status" value="1"/>
</dbReference>
<keyword evidence="2 3" id="KW-0175">Coiled coil</keyword>
<dbReference type="FunFam" id="1.10.472.80:FF:000027">
    <property type="entry name" value="GTPase activating protein (Evi5)"/>
    <property type="match status" value="1"/>
</dbReference>
<feature type="compositionally biased region" description="Polar residues" evidence="4">
    <location>
        <begin position="541"/>
        <end position="550"/>
    </location>
</feature>
<dbReference type="AlphaFoldDB" id="A0A9P8I0A3"/>
<gene>
    <name evidence="6" type="ORF">FGG08_006948</name>
</gene>
<dbReference type="Proteomes" id="UP000698800">
    <property type="component" value="Unassembled WGS sequence"/>
</dbReference>
<organism evidence="6 7">
    <name type="scientific">Glutinoglossum americanum</name>
    <dbReference type="NCBI Taxonomy" id="1670608"/>
    <lineage>
        <taxon>Eukaryota</taxon>
        <taxon>Fungi</taxon>
        <taxon>Dikarya</taxon>
        <taxon>Ascomycota</taxon>
        <taxon>Pezizomycotina</taxon>
        <taxon>Geoglossomycetes</taxon>
        <taxon>Geoglossales</taxon>
        <taxon>Geoglossaceae</taxon>
        <taxon>Glutinoglossum</taxon>
    </lineage>
</organism>
<dbReference type="InterPro" id="IPR000195">
    <property type="entry name" value="Rab-GAP-TBC_dom"/>
</dbReference>
<feature type="region of interest" description="Disordered" evidence="4">
    <location>
        <begin position="136"/>
        <end position="165"/>
    </location>
</feature>
<dbReference type="PROSITE" id="PS50086">
    <property type="entry name" value="TBC_RABGAP"/>
    <property type="match status" value="1"/>
</dbReference>
<dbReference type="GO" id="GO:0005096">
    <property type="term" value="F:GTPase activator activity"/>
    <property type="evidence" value="ECO:0007669"/>
    <property type="project" value="UniProtKB-KW"/>
</dbReference>
<evidence type="ECO:0000313" key="6">
    <source>
        <dbReference type="EMBL" id="KAH0536161.1"/>
    </source>
</evidence>
<dbReference type="GO" id="GO:0031267">
    <property type="term" value="F:small GTPase binding"/>
    <property type="evidence" value="ECO:0007669"/>
    <property type="project" value="TreeGrafter"/>
</dbReference>
<feature type="domain" description="Rab-GAP TBC" evidence="5">
    <location>
        <begin position="222"/>
        <end position="406"/>
    </location>
</feature>
<feature type="coiled-coil region" evidence="3">
    <location>
        <begin position="753"/>
        <end position="780"/>
    </location>
</feature>
<evidence type="ECO:0000313" key="7">
    <source>
        <dbReference type="Proteomes" id="UP000698800"/>
    </source>
</evidence>
<feature type="compositionally biased region" description="Basic and acidic residues" evidence="4">
    <location>
        <begin position="106"/>
        <end position="118"/>
    </location>
</feature>
<dbReference type="EMBL" id="JAGHQL010000229">
    <property type="protein sequence ID" value="KAH0536161.1"/>
    <property type="molecule type" value="Genomic_DNA"/>
</dbReference>
<dbReference type="InterPro" id="IPR035969">
    <property type="entry name" value="Rab-GAP_TBC_sf"/>
</dbReference>
<dbReference type="Gene3D" id="1.10.8.270">
    <property type="entry name" value="putative rabgap domain of human tbc1 domain family member 14 like domains"/>
    <property type="match status" value="1"/>
</dbReference>
<feature type="region of interest" description="Disordered" evidence="4">
    <location>
        <begin position="83"/>
        <end position="122"/>
    </location>
</feature>
<comment type="caution">
    <text evidence="6">The sequence shown here is derived from an EMBL/GenBank/DDBJ whole genome shotgun (WGS) entry which is preliminary data.</text>
</comment>
<accession>A0A9P8I0A3</accession>
<feature type="compositionally biased region" description="Low complexity" evidence="4">
    <location>
        <begin position="518"/>
        <end position="534"/>
    </location>
</feature>
<dbReference type="PANTHER" id="PTHR47219:SF9">
    <property type="entry name" value="GTPASE ACTIVATING PROTEIN AND CENTROSOME-ASSOCIATED, ISOFORM B"/>
    <property type="match status" value="1"/>
</dbReference>
<feature type="coiled-coil region" evidence="3">
    <location>
        <begin position="615"/>
        <end position="649"/>
    </location>
</feature>
<dbReference type="SMART" id="SM00164">
    <property type="entry name" value="TBC"/>
    <property type="match status" value="1"/>
</dbReference>
<feature type="region of interest" description="Disordered" evidence="4">
    <location>
        <begin position="886"/>
        <end position="915"/>
    </location>
</feature>
<protein>
    <recommendedName>
        <fullName evidence="5">Rab-GAP TBC domain-containing protein</fullName>
    </recommendedName>
</protein>
<dbReference type="SUPFAM" id="SSF47923">
    <property type="entry name" value="Ypt/Rab-GAP domain of gyp1p"/>
    <property type="match status" value="2"/>
</dbReference>
<dbReference type="Pfam" id="PF00566">
    <property type="entry name" value="RabGAP-TBC"/>
    <property type="match status" value="1"/>
</dbReference>
<reference evidence="6" key="1">
    <citation type="submission" date="2021-03" db="EMBL/GenBank/DDBJ databases">
        <title>Comparative genomics and phylogenomic investigation of the class Geoglossomycetes provide insights into ecological specialization and systematics.</title>
        <authorList>
            <person name="Melie T."/>
            <person name="Pirro S."/>
            <person name="Miller A.N."/>
            <person name="Quandt A."/>
        </authorList>
    </citation>
    <scope>NUCLEOTIDE SEQUENCE</scope>
    <source>
        <strain evidence="6">GBOQ0MN5Z8</strain>
    </source>
</reference>
<keyword evidence="1" id="KW-0343">GTPase activation</keyword>
<sequence>MVTVRLSDPIMSSSVAPPTLNVIAEVGNPDFLEIDNTRSVRSCTPCTEFQDLDEEREGISQRTSATHITEDPMEELFFASDVPNNRSRSNSAGTDISDGAGVNWDELERTEEKEPRDEGSDESTAFLLARLEQENQALATDPKSGLTKEPEAKSRTRHQSRPPSIHHLKKLVNDVAPSSVRYSLLPAPPPMTELEFYAALVADYPRTAQCLPTLLSKKIRNGIPPPLRELVWMSMSGARDHLLEEQYDQLSGESSPYENLIGKDIGRSFPGVEMFRDPEGEGQRMLGRVLKCFSLYDNKIGYCQGLGFLVGPLLMHMGEKEAFCVLVRLMEHYDLRSCFLPDLSGLHLRIYQFQRLLAQHLPTLSAHLDNLQIEPAYVSQWFLSFFAVTCPLPMLLRIYDVIFAEGASETMMRVALSLMRRNEKTLLACTEIEDAMQLLLSRGLWDTYRCNADDFVNDFVGLTGVVTREGLLALEVSFKEVQSGEANMKSGSVPGLQATASRFLGRLWAGSSVSTNAGSGSLSPGLSLPSRPNSFLRRTPSKQSLTSTLSSYETGSETSIATTCTEITAMSRQSSAQSSLKSTSSSTLSTVIAAKRGGSKDKDLHGQIEDLLTALSEMQRDHAILAAELQKEREEREEDRQLARALVQRIKKIGVLDSVARGSGMGTLAIEEKPAISLEQVEAEGLSAFVDTAEVRFSEGCSRRSAVLETKQQLRSEISKFKDQYRLESARCQDLSRQLTDQDKELCRLKEQVKEARSRVQDGHREKQRLEKTIQELRGRKPASPTSECSSDSLSFSNEGADFRVSTSGGLREFKLGRSGSTRSENRPNFSKRTSSLGMQAVLATDNHTPMAEDALLLELVNAKTAEAVAKQEAEEAKAKLESLRRMLGSSDSGPKPGTIGHRPSPSQPNLEKSATISTLSSYRIAVPTLNPDPAKATAPTSVASGGGFWGGWGKRSVTNPIGG</sequence>